<reference evidence="2 3" key="1">
    <citation type="journal article" date="2013" name="Genome Announc.">
        <title>First draft genome sequence from a member of the genus agrococcus, isolated from modern microbialites.</title>
        <authorList>
            <person name="White R.A.III."/>
            <person name="Grassa C.J."/>
            <person name="Suttle C.A."/>
        </authorList>
    </citation>
    <scope>NUCLEOTIDE SEQUENCE [LARGE SCALE GENOMIC DNA]</scope>
    <source>
        <strain evidence="2 3">RW1</strain>
    </source>
</reference>
<proteinExistence type="predicted"/>
<gene>
    <name evidence="2" type="ORF">L332_06205</name>
</gene>
<dbReference type="SUPFAM" id="SSF55729">
    <property type="entry name" value="Acyl-CoA N-acyltransferases (Nat)"/>
    <property type="match status" value="1"/>
</dbReference>
<dbReference type="GO" id="GO:0008999">
    <property type="term" value="F:protein-N-terminal-alanine acetyltransferase activity"/>
    <property type="evidence" value="ECO:0007669"/>
    <property type="project" value="TreeGrafter"/>
</dbReference>
<dbReference type="PROSITE" id="PS51186">
    <property type="entry name" value="GNAT"/>
    <property type="match status" value="1"/>
</dbReference>
<dbReference type="EMBL" id="ASHR01000026">
    <property type="protein sequence ID" value="ERG64049.1"/>
    <property type="molecule type" value="Genomic_DNA"/>
</dbReference>
<accession>U1LNS8</accession>
<dbReference type="Proteomes" id="UP000016462">
    <property type="component" value="Unassembled WGS sequence"/>
</dbReference>
<organism evidence="2 3">
    <name type="scientific">Agrococcus pavilionensis RW1</name>
    <dbReference type="NCBI Taxonomy" id="1330458"/>
    <lineage>
        <taxon>Bacteria</taxon>
        <taxon>Bacillati</taxon>
        <taxon>Actinomycetota</taxon>
        <taxon>Actinomycetes</taxon>
        <taxon>Micrococcales</taxon>
        <taxon>Microbacteriaceae</taxon>
        <taxon>Agrococcus</taxon>
    </lineage>
</organism>
<dbReference type="Pfam" id="PF13302">
    <property type="entry name" value="Acetyltransf_3"/>
    <property type="match status" value="1"/>
</dbReference>
<dbReference type="PANTHER" id="PTHR43441">
    <property type="entry name" value="RIBOSOMAL-PROTEIN-SERINE ACETYLTRANSFERASE"/>
    <property type="match status" value="1"/>
</dbReference>
<dbReference type="GO" id="GO:0005737">
    <property type="term" value="C:cytoplasm"/>
    <property type="evidence" value="ECO:0007669"/>
    <property type="project" value="TreeGrafter"/>
</dbReference>
<keyword evidence="3" id="KW-1185">Reference proteome</keyword>
<dbReference type="OrthoDB" id="3466127at2"/>
<comment type="caution">
    <text evidence="2">The sequence shown here is derived from an EMBL/GenBank/DDBJ whole genome shotgun (WGS) entry which is preliminary data.</text>
</comment>
<dbReference type="Gene3D" id="3.40.630.30">
    <property type="match status" value="1"/>
</dbReference>
<dbReference type="InterPro" id="IPR051908">
    <property type="entry name" value="Ribosomal_N-acetyltransferase"/>
</dbReference>
<evidence type="ECO:0000313" key="2">
    <source>
        <dbReference type="EMBL" id="ERG64049.1"/>
    </source>
</evidence>
<evidence type="ECO:0000313" key="3">
    <source>
        <dbReference type="Proteomes" id="UP000016462"/>
    </source>
</evidence>
<dbReference type="InterPro" id="IPR016181">
    <property type="entry name" value="Acyl_CoA_acyltransferase"/>
</dbReference>
<evidence type="ECO:0000259" key="1">
    <source>
        <dbReference type="PROSITE" id="PS51186"/>
    </source>
</evidence>
<feature type="domain" description="N-acetyltransferase" evidence="1">
    <location>
        <begin position="20"/>
        <end position="191"/>
    </location>
</feature>
<dbReference type="AlphaFoldDB" id="U1LNS8"/>
<dbReference type="GO" id="GO:1990189">
    <property type="term" value="F:protein N-terminal-serine acetyltransferase activity"/>
    <property type="evidence" value="ECO:0007669"/>
    <property type="project" value="TreeGrafter"/>
</dbReference>
<dbReference type="InterPro" id="IPR000182">
    <property type="entry name" value="GNAT_dom"/>
</dbReference>
<protein>
    <recommendedName>
        <fullName evidence="1">N-acetyltransferase domain-containing protein</fullName>
    </recommendedName>
</protein>
<sequence length="215" mass="23825">MMTLEEIWPLLGLRLTTPRLELRPLADDDIPHYVAAAASGIHDHAPRTPFGRPWDEAPDMAARSARWIWQSRVRADRDDWVVMLGVWADGALIGAQDVAARRFPAERTVGTGSWLRRDAQGRGYGTEMRLAALLWAFDSLGAEVAETTAYDWNAASLGVSRALGYQPNGESRHSPREGVVERELNLRLTADALRRPEWTLGIEGGEAAARFLGAR</sequence>
<name>U1LNS8_9MICO</name>
<dbReference type="PANTHER" id="PTHR43441:SF11">
    <property type="entry name" value="RIBOSOMAL-PROTEIN-SERINE ACETYLTRANSFERASE"/>
    <property type="match status" value="1"/>
</dbReference>